<evidence type="ECO:0000256" key="1">
    <source>
        <dbReference type="SAM" id="Phobius"/>
    </source>
</evidence>
<name>A0A7C4QPD9_9PLAN</name>
<proteinExistence type="predicted"/>
<feature type="transmembrane region" description="Helical" evidence="1">
    <location>
        <begin position="20"/>
        <end position="47"/>
    </location>
</feature>
<sequence length="203" mass="22949">MWTRANRMGRTGQDIGGTRSGWWGVVVSLAFWLSLLAAAGCLAAVALAPKLLQGQLLAEQFAENQRRLVLLERETLQLAQVVQALERDPTFAEELARVEFDAYRPGEELIPVEPALRLDRRVVPPPVARQRTWAANSLMLRLATDQRLRNRLLLTAAVLVVAAFTWCQETAPKMTADAPRRSRRSIWQWLRERYIVPHPPAGH</sequence>
<dbReference type="EMBL" id="DSVQ01000015">
    <property type="protein sequence ID" value="HGT39920.1"/>
    <property type="molecule type" value="Genomic_DNA"/>
</dbReference>
<keyword evidence="1" id="KW-0472">Membrane</keyword>
<gene>
    <name evidence="2" type="ORF">ENS64_11765</name>
</gene>
<accession>A0A7C4QPD9</accession>
<dbReference type="AlphaFoldDB" id="A0A7C4QPD9"/>
<evidence type="ECO:0008006" key="3">
    <source>
        <dbReference type="Google" id="ProtNLM"/>
    </source>
</evidence>
<keyword evidence="1" id="KW-1133">Transmembrane helix</keyword>
<reference evidence="2" key="1">
    <citation type="journal article" date="2020" name="mSystems">
        <title>Genome- and Community-Level Interaction Insights into Carbon Utilization and Element Cycling Functions of Hydrothermarchaeota in Hydrothermal Sediment.</title>
        <authorList>
            <person name="Zhou Z."/>
            <person name="Liu Y."/>
            <person name="Xu W."/>
            <person name="Pan J."/>
            <person name="Luo Z.H."/>
            <person name="Li M."/>
        </authorList>
    </citation>
    <scope>NUCLEOTIDE SEQUENCE [LARGE SCALE GENOMIC DNA]</scope>
    <source>
        <strain evidence="2">SpSt-508</strain>
    </source>
</reference>
<protein>
    <recommendedName>
        <fullName evidence="3">Septum formation initiator family protein</fullName>
    </recommendedName>
</protein>
<organism evidence="2">
    <name type="scientific">Schlesneria paludicola</name>
    <dbReference type="NCBI Taxonomy" id="360056"/>
    <lineage>
        <taxon>Bacteria</taxon>
        <taxon>Pseudomonadati</taxon>
        <taxon>Planctomycetota</taxon>
        <taxon>Planctomycetia</taxon>
        <taxon>Planctomycetales</taxon>
        <taxon>Planctomycetaceae</taxon>
        <taxon>Schlesneria</taxon>
    </lineage>
</organism>
<evidence type="ECO:0000313" key="2">
    <source>
        <dbReference type="EMBL" id="HGT39920.1"/>
    </source>
</evidence>
<comment type="caution">
    <text evidence="2">The sequence shown here is derived from an EMBL/GenBank/DDBJ whole genome shotgun (WGS) entry which is preliminary data.</text>
</comment>
<keyword evidence="1" id="KW-0812">Transmembrane</keyword>